<dbReference type="PANTHER" id="PTHR33437">
    <property type="entry name" value="OS06G0361200 PROTEIN"/>
    <property type="match status" value="1"/>
</dbReference>
<evidence type="ECO:0000313" key="2">
    <source>
        <dbReference type="EMBL" id="SPC81926.1"/>
    </source>
</evidence>
<dbReference type="EMBL" id="OIVN01000547">
    <property type="protein sequence ID" value="SPC81926.1"/>
    <property type="molecule type" value="Genomic_DNA"/>
</dbReference>
<proteinExistence type="predicted"/>
<evidence type="ECO:0008006" key="3">
    <source>
        <dbReference type="Google" id="ProtNLM"/>
    </source>
</evidence>
<feature type="region of interest" description="Disordered" evidence="1">
    <location>
        <begin position="168"/>
        <end position="207"/>
    </location>
</feature>
<feature type="region of interest" description="Disordered" evidence="1">
    <location>
        <begin position="86"/>
        <end position="110"/>
    </location>
</feature>
<organism evidence="2">
    <name type="scientific">Fagus sylvatica</name>
    <name type="common">Beechnut</name>
    <dbReference type="NCBI Taxonomy" id="28930"/>
    <lineage>
        <taxon>Eukaryota</taxon>
        <taxon>Viridiplantae</taxon>
        <taxon>Streptophyta</taxon>
        <taxon>Embryophyta</taxon>
        <taxon>Tracheophyta</taxon>
        <taxon>Spermatophyta</taxon>
        <taxon>Magnoliopsida</taxon>
        <taxon>eudicotyledons</taxon>
        <taxon>Gunneridae</taxon>
        <taxon>Pentapetalae</taxon>
        <taxon>rosids</taxon>
        <taxon>fabids</taxon>
        <taxon>Fagales</taxon>
        <taxon>Fagaceae</taxon>
        <taxon>Fagus</taxon>
    </lineage>
</organism>
<sequence length="588" mass="65890">MASKKIQFNNPLFMKSEANLTTNQSSSSNSDTRYDGPLTKGRTKSLAELYAQASEDVASLVNKMLSQPALSQTSSTNLDAPIIEEADTSSDESEFSSPESTPMSKLRNSPHSVSSTAMLVMMTNTTSVEEQVSIMAKTLEELMKSIMEREARRDAQLSFMMRKIENVLETNRTEGDPKKEVHRGEPESSKKGETSKNLQFSSDGSISPSQLKEFIKDAIKDQMGSGSQSSIAYAKPNTQRIDLMRMPTNYQPPKFQQFDGKGNPRQHLAHFIETCNNAGTYGDLMVKQFVHSIKGNTFDCYTDLKPNSINSWDQLERQFLNRFYSTRRTDQLSEASGIEMCIQGMHWGLSYILQRIKPRTFEELATRAHDIELSISSDGNQGPPVQGFSKGKEKQDPHKRGKFPPKMENKQSMTVTTAPFKVSITPKMKDEKASHHSREGKNEIDIAIDARKIDKIIELACQGKITFDDDDVMTSNLVIAITPTTSTLSIQFGSFEPINVEIFSTPKVTSNVLKDNSGASINFHHKEPLVVDDEGWTLVTRRRNPKATSLTQSRKAQKNFNTQAFKYTKHSKNTKNAKNERTSKQAKA</sequence>
<dbReference type="PANTHER" id="PTHR33437:SF2">
    <property type="entry name" value="OS06G0361200 PROTEIN"/>
    <property type="match status" value="1"/>
</dbReference>
<reference evidence="2" key="1">
    <citation type="submission" date="2018-02" db="EMBL/GenBank/DDBJ databases">
        <authorList>
            <person name="Cohen D.B."/>
            <person name="Kent A.D."/>
        </authorList>
    </citation>
    <scope>NUCLEOTIDE SEQUENCE</scope>
</reference>
<feature type="compositionally biased region" description="Polar residues" evidence="1">
    <location>
        <begin position="546"/>
        <end position="565"/>
    </location>
</feature>
<protein>
    <recommendedName>
        <fullName evidence="3">Retrotransposon gag domain-containing protein</fullName>
    </recommendedName>
</protein>
<name>A0A2N9ESZ6_FAGSY</name>
<feature type="compositionally biased region" description="Low complexity" evidence="1">
    <location>
        <begin position="19"/>
        <end position="31"/>
    </location>
</feature>
<feature type="compositionally biased region" description="Polar residues" evidence="1">
    <location>
        <begin position="195"/>
        <end position="207"/>
    </location>
</feature>
<feature type="region of interest" description="Disordered" evidence="1">
    <location>
        <begin position="543"/>
        <end position="588"/>
    </location>
</feature>
<feature type="compositionally biased region" description="Basic and acidic residues" evidence="1">
    <location>
        <begin position="577"/>
        <end position="588"/>
    </location>
</feature>
<accession>A0A2N9ESZ6</accession>
<feature type="compositionally biased region" description="Low complexity" evidence="1">
    <location>
        <begin position="95"/>
        <end position="104"/>
    </location>
</feature>
<dbReference type="AlphaFoldDB" id="A0A2N9ESZ6"/>
<gene>
    <name evidence="2" type="ORF">FSB_LOCUS9808</name>
</gene>
<feature type="region of interest" description="Disordered" evidence="1">
    <location>
        <begin position="17"/>
        <end position="40"/>
    </location>
</feature>
<evidence type="ECO:0000256" key="1">
    <source>
        <dbReference type="SAM" id="MobiDB-lite"/>
    </source>
</evidence>
<feature type="compositionally biased region" description="Basic and acidic residues" evidence="1">
    <location>
        <begin position="168"/>
        <end position="194"/>
    </location>
</feature>
<feature type="region of interest" description="Disordered" evidence="1">
    <location>
        <begin position="374"/>
        <end position="414"/>
    </location>
</feature>